<sequence>MGIYPDSVPWATTGEERVLRAGGHSGSPSDTMLCSTAYRCGPAPDFDRTSPTVHASSVVDGKSFRVARPVSIRWWVACATPDVTGPTVTLRNVATVRRA</sequence>
<organism evidence="1 2">
    <name type="scientific">Polymorphospora rubra</name>
    <dbReference type="NCBI Taxonomy" id="338584"/>
    <lineage>
        <taxon>Bacteria</taxon>
        <taxon>Bacillati</taxon>
        <taxon>Actinomycetota</taxon>
        <taxon>Actinomycetes</taxon>
        <taxon>Micromonosporales</taxon>
        <taxon>Micromonosporaceae</taxon>
        <taxon>Polymorphospora</taxon>
    </lineage>
</organism>
<dbReference type="Proteomes" id="UP000680866">
    <property type="component" value="Chromosome"/>
</dbReference>
<evidence type="ECO:0000313" key="2">
    <source>
        <dbReference type="Proteomes" id="UP000680866"/>
    </source>
</evidence>
<name>A0A810MU29_9ACTN</name>
<proteinExistence type="predicted"/>
<protein>
    <submittedName>
        <fullName evidence="1">Uncharacterized protein</fullName>
    </submittedName>
</protein>
<evidence type="ECO:0000313" key="1">
    <source>
        <dbReference type="EMBL" id="BCJ64697.1"/>
    </source>
</evidence>
<dbReference type="AlphaFoldDB" id="A0A810MU29"/>
<keyword evidence="2" id="KW-1185">Reference proteome</keyword>
<dbReference type="EMBL" id="AP023359">
    <property type="protein sequence ID" value="BCJ64697.1"/>
    <property type="molecule type" value="Genomic_DNA"/>
</dbReference>
<reference evidence="1" key="1">
    <citation type="submission" date="2020-08" db="EMBL/GenBank/DDBJ databases">
        <title>Whole genome shotgun sequence of Polymorphospora rubra NBRC 101157.</title>
        <authorList>
            <person name="Komaki H."/>
            <person name="Tamura T."/>
        </authorList>
    </citation>
    <scope>NUCLEOTIDE SEQUENCE</scope>
    <source>
        <strain evidence="1">NBRC 101157</strain>
    </source>
</reference>
<gene>
    <name evidence="1" type="ORF">Prubr_17180</name>
</gene>
<dbReference type="KEGG" id="pry:Prubr_17180"/>
<accession>A0A810MU29</accession>